<sequence>MDMQDKEFDEIFSSKFEDFEAEPSPMVWNNIADELDGKKSTRTVLPWLSIAATIVVLLTAGALFLRKDKPTTGDNKPSKLVATHIKPAISKEDNQNAGPVDQAKPSDKIAVAANHQHKNSLPVHKVIEPVTDKENNQDNEVQQSKPDDQRLIAAIPDASIANTKPVLPDVKLNPKATGISAQAVTERPIVMASAGNEESEPAKKHGIRSLGGLINVLIAKVDKRQDKLIEFSDSDDDDTESNVTGVNLGVIKIKKQ</sequence>
<dbReference type="RefSeq" id="WP_144247756.1">
    <property type="nucleotide sequence ID" value="NZ_VLPK01000001.1"/>
</dbReference>
<organism evidence="2 3">
    <name type="scientific">Mucilaginibacter corticis</name>
    <dbReference type="NCBI Taxonomy" id="2597670"/>
    <lineage>
        <taxon>Bacteria</taxon>
        <taxon>Pseudomonadati</taxon>
        <taxon>Bacteroidota</taxon>
        <taxon>Sphingobacteriia</taxon>
        <taxon>Sphingobacteriales</taxon>
        <taxon>Sphingobacteriaceae</taxon>
        <taxon>Mucilaginibacter</taxon>
    </lineage>
</organism>
<keyword evidence="3" id="KW-1185">Reference proteome</keyword>
<dbReference type="Proteomes" id="UP000318733">
    <property type="component" value="Unassembled WGS sequence"/>
</dbReference>
<evidence type="ECO:0000313" key="3">
    <source>
        <dbReference type="Proteomes" id="UP000318733"/>
    </source>
</evidence>
<reference evidence="2 3" key="1">
    <citation type="submission" date="2019-07" db="EMBL/GenBank/DDBJ databases">
        <authorList>
            <person name="Huq M.A."/>
        </authorList>
    </citation>
    <scope>NUCLEOTIDE SEQUENCE [LARGE SCALE GENOMIC DNA]</scope>
    <source>
        <strain evidence="2 3">MAH-19</strain>
    </source>
</reference>
<dbReference type="AlphaFoldDB" id="A0A556MWF1"/>
<keyword evidence="1" id="KW-1133">Transmembrane helix</keyword>
<comment type="caution">
    <text evidence="2">The sequence shown here is derived from an EMBL/GenBank/DDBJ whole genome shotgun (WGS) entry which is preliminary data.</text>
</comment>
<dbReference type="EMBL" id="VLPK01000001">
    <property type="protein sequence ID" value="TSJ44193.1"/>
    <property type="molecule type" value="Genomic_DNA"/>
</dbReference>
<name>A0A556MWF1_9SPHI</name>
<dbReference type="OrthoDB" id="790344at2"/>
<keyword evidence="1" id="KW-0472">Membrane</keyword>
<gene>
    <name evidence="2" type="ORF">FO440_08475</name>
</gene>
<evidence type="ECO:0000256" key="1">
    <source>
        <dbReference type="SAM" id="Phobius"/>
    </source>
</evidence>
<keyword evidence="1" id="KW-0812">Transmembrane</keyword>
<protein>
    <submittedName>
        <fullName evidence="2">Uncharacterized protein</fullName>
    </submittedName>
</protein>
<feature type="transmembrane region" description="Helical" evidence="1">
    <location>
        <begin position="44"/>
        <end position="65"/>
    </location>
</feature>
<proteinExistence type="predicted"/>
<evidence type="ECO:0000313" key="2">
    <source>
        <dbReference type="EMBL" id="TSJ44193.1"/>
    </source>
</evidence>
<accession>A0A556MWF1</accession>